<sequence>MITHKLFTLLEYSILSFPNFNAGKQHVTPKCVRDVVHHKQQTRKQKSHIQRNFAPDIKLEKKKKETRIRECVIVRSQTHFIS</sequence>
<keyword evidence="2" id="KW-1185">Reference proteome</keyword>
<organism evidence="1 2">
    <name type="scientific">Clunio marinus</name>
    <dbReference type="NCBI Taxonomy" id="568069"/>
    <lineage>
        <taxon>Eukaryota</taxon>
        <taxon>Metazoa</taxon>
        <taxon>Ecdysozoa</taxon>
        <taxon>Arthropoda</taxon>
        <taxon>Hexapoda</taxon>
        <taxon>Insecta</taxon>
        <taxon>Pterygota</taxon>
        <taxon>Neoptera</taxon>
        <taxon>Endopterygota</taxon>
        <taxon>Diptera</taxon>
        <taxon>Nematocera</taxon>
        <taxon>Chironomoidea</taxon>
        <taxon>Chironomidae</taxon>
        <taxon>Clunio</taxon>
    </lineage>
</organism>
<protein>
    <submittedName>
        <fullName evidence="1">CLUMA_CG005948, isoform A</fullName>
    </submittedName>
</protein>
<dbReference type="EMBL" id="CVRI01000026">
    <property type="protein sequence ID" value="CRK92345.1"/>
    <property type="molecule type" value="Genomic_DNA"/>
</dbReference>
<dbReference type="AlphaFoldDB" id="A0A1J1I1U5"/>
<evidence type="ECO:0000313" key="2">
    <source>
        <dbReference type="Proteomes" id="UP000183832"/>
    </source>
</evidence>
<gene>
    <name evidence="1" type="ORF">CLUMA_CG005948</name>
</gene>
<dbReference type="Proteomes" id="UP000183832">
    <property type="component" value="Unassembled WGS sequence"/>
</dbReference>
<evidence type="ECO:0000313" key="1">
    <source>
        <dbReference type="EMBL" id="CRK92345.1"/>
    </source>
</evidence>
<proteinExistence type="predicted"/>
<name>A0A1J1I1U5_9DIPT</name>
<reference evidence="1 2" key="1">
    <citation type="submission" date="2015-04" db="EMBL/GenBank/DDBJ databases">
        <authorList>
            <person name="Syromyatnikov M.Y."/>
            <person name="Popov V.N."/>
        </authorList>
    </citation>
    <scope>NUCLEOTIDE SEQUENCE [LARGE SCALE GENOMIC DNA]</scope>
</reference>
<accession>A0A1J1I1U5</accession>